<sequence>MISSGFLNYARAALGVFTTGFIASTLSGPTLFSDSTQQDEHTTKHEDNEDESTMNNTYQLVGQWLKWTGITDGQSDIDPKKETTGVFINEVRMKEHYDAPKYPVVLCHGLSGFDKLMLVPSLQYLAGLAKDGQGARREFLAHDKNGVALEYWFGIKEALEEKGTTVLVARVPGFGSIEDRATHLNRYITREVDFLRRQSVDDIYNEEGQSKKSFKQKDEKMKVNLIAHSMGGLDARYLISQMEKQNYEVVSLTTVTTPHRGSEIADYVVSLSKKLPHRVKLPPSMYQLTTRYMAKFNDEVKDDPKVEYFSYGAAFKPSWYNVFYYSWSIINGKAGDNDGMVSVESAKWGKYLGTLRNVDHLDLINWTNGFKRVAGTVMPDSHTPEINSIAFYLEIADNLAKRGL</sequence>
<dbReference type="InterPro" id="IPR029058">
    <property type="entry name" value="AB_hydrolase_fold"/>
</dbReference>
<evidence type="ECO:0000313" key="4">
    <source>
        <dbReference type="EMBL" id="CDR41174.1"/>
    </source>
</evidence>
<name>A0A061AUC9_CYBFA</name>
<reference evidence="4" key="1">
    <citation type="journal article" date="2014" name="Genome Announc.">
        <title>Genome sequence of the yeast Cyberlindnera fabianii (Hansenula fabianii).</title>
        <authorList>
            <person name="Freel K.C."/>
            <person name="Sarilar V."/>
            <person name="Neuveglise C."/>
            <person name="Devillers H."/>
            <person name="Friedrich A."/>
            <person name="Schacherer J."/>
        </authorList>
    </citation>
    <scope>NUCLEOTIDE SEQUENCE</scope>
    <source>
        <strain evidence="4">YJS4271</strain>
    </source>
</reference>
<evidence type="ECO:0000256" key="1">
    <source>
        <dbReference type="ARBA" id="ARBA00007920"/>
    </source>
</evidence>
<evidence type="ECO:0000256" key="2">
    <source>
        <dbReference type="SAM" id="MobiDB-lite"/>
    </source>
</evidence>
<dbReference type="PANTHER" id="PTHR11440">
    <property type="entry name" value="LECITHIN-CHOLESTEROL ACYLTRANSFERASE-RELATED"/>
    <property type="match status" value="1"/>
</dbReference>
<dbReference type="EMBL" id="LK052891">
    <property type="protein sequence ID" value="CDR41174.1"/>
    <property type="molecule type" value="Genomic_DNA"/>
</dbReference>
<dbReference type="Gene3D" id="3.40.50.1820">
    <property type="entry name" value="alpha/beta hydrolase"/>
    <property type="match status" value="1"/>
</dbReference>
<feature type="region of interest" description="Disordered" evidence="2">
    <location>
        <begin position="32"/>
        <end position="53"/>
    </location>
</feature>
<accession>A0A061AUC9</accession>
<dbReference type="OrthoDB" id="5592486at2759"/>
<dbReference type="VEuPathDB" id="FungiDB:BON22_3079"/>
<dbReference type="Pfam" id="PF05057">
    <property type="entry name" value="DUF676"/>
    <property type="match status" value="1"/>
</dbReference>
<gene>
    <name evidence="4" type="ORF">CYFA0S_06e03180g</name>
</gene>
<organism evidence="4">
    <name type="scientific">Cyberlindnera fabianii</name>
    <name type="common">Yeast</name>
    <name type="synonym">Hansenula fabianii</name>
    <dbReference type="NCBI Taxonomy" id="36022"/>
    <lineage>
        <taxon>Eukaryota</taxon>
        <taxon>Fungi</taxon>
        <taxon>Dikarya</taxon>
        <taxon>Ascomycota</taxon>
        <taxon>Saccharomycotina</taxon>
        <taxon>Saccharomycetes</taxon>
        <taxon>Phaffomycetales</taxon>
        <taxon>Phaffomycetaceae</taxon>
        <taxon>Cyberlindnera</taxon>
    </lineage>
</organism>
<feature type="domain" description="DUF676" evidence="3">
    <location>
        <begin position="215"/>
        <end position="291"/>
    </location>
</feature>
<comment type="similarity">
    <text evidence="1">Belongs to the putative lipase ROG1 family.</text>
</comment>
<dbReference type="SUPFAM" id="SSF53474">
    <property type="entry name" value="alpha/beta-Hydrolases"/>
    <property type="match status" value="1"/>
</dbReference>
<feature type="compositionally biased region" description="Basic and acidic residues" evidence="2">
    <location>
        <begin position="38"/>
        <end position="47"/>
    </location>
</feature>
<dbReference type="InterPro" id="IPR007751">
    <property type="entry name" value="DUF676_lipase-like"/>
</dbReference>
<protein>
    <submittedName>
        <fullName evidence="4">CYFA0S06e03180g1_1</fullName>
    </submittedName>
</protein>
<dbReference type="AlphaFoldDB" id="A0A061AUC9"/>
<dbReference type="PhylomeDB" id="A0A061AUC9"/>
<evidence type="ECO:0000259" key="3">
    <source>
        <dbReference type="Pfam" id="PF05057"/>
    </source>
</evidence>
<proteinExistence type="inferred from homology"/>